<evidence type="ECO:0000256" key="2">
    <source>
        <dbReference type="ARBA" id="ARBA00022801"/>
    </source>
</evidence>
<dbReference type="PRINTS" id="PR00722">
    <property type="entry name" value="CHYMOTRYPSIN"/>
</dbReference>
<evidence type="ECO:0000259" key="5">
    <source>
        <dbReference type="PROSITE" id="PS50240"/>
    </source>
</evidence>
<dbReference type="PANTHER" id="PTHR24252">
    <property type="entry name" value="ACROSIN-RELATED"/>
    <property type="match status" value="1"/>
</dbReference>
<comment type="caution">
    <text evidence="6">The sequence shown here is derived from an EMBL/GenBank/DDBJ whole genome shotgun (WGS) entry which is preliminary data.</text>
</comment>
<dbReference type="InterPro" id="IPR009003">
    <property type="entry name" value="Peptidase_S1_PA"/>
</dbReference>
<keyword evidence="4" id="KW-1015">Disulfide bond</keyword>
<dbReference type="InterPro" id="IPR001314">
    <property type="entry name" value="Peptidase_S1A"/>
</dbReference>
<protein>
    <recommendedName>
        <fullName evidence="5">Peptidase S1 domain-containing protein</fullName>
    </recommendedName>
</protein>
<keyword evidence="2" id="KW-0378">Hydrolase</keyword>
<dbReference type="FunFam" id="2.40.10.10:FF:000003">
    <property type="entry name" value="Transmembrane serine protease 3"/>
    <property type="match status" value="1"/>
</dbReference>
<dbReference type="PROSITE" id="PS50240">
    <property type="entry name" value="TRYPSIN_DOM"/>
    <property type="match status" value="1"/>
</dbReference>
<feature type="non-terminal residue" evidence="6">
    <location>
        <position position="1"/>
    </location>
</feature>
<dbReference type="InterPro" id="IPR043504">
    <property type="entry name" value="Peptidase_S1_PA_chymotrypsin"/>
</dbReference>
<evidence type="ECO:0000313" key="7">
    <source>
        <dbReference type="Proteomes" id="UP001159428"/>
    </source>
</evidence>
<dbReference type="GO" id="GO:0006508">
    <property type="term" value="P:proteolysis"/>
    <property type="evidence" value="ECO:0007669"/>
    <property type="project" value="UniProtKB-KW"/>
</dbReference>
<sequence>SYVIAQCGRRPGTRIVGGSTATPNSWPWQLSLRLMGGHTCGASLISPRWAITAAHCVRNYIDPHLYSLVAGAHRIRGDGVTYRINKIIAHGGFSMSHLRNDMALLRLAVPVKLSNKVGTVCFPKSQSRISPGSRCWISGWGAVKITFWGNHKSPTHLQQASVPIVDFNTCSRKAGSRVHDATMVCIGGGGKVACHGDSGGPLACEENGRWVLRGVASWTGDKCKTDNYSMYARVSYYINWINQQIASKF</sequence>
<dbReference type="PANTHER" id="PTHR24252:SF7">
    <property type="entry name" value="HYALIN"/>
    <property type="match status" value="1"/>
</dbReference>
<feature type="domain" description="Peptidase S1" evidence="5">
    <location>
        <begin position="15"/>
        <end position="246"/>
    </location>
</feature>
<dbReference type="InterPro" id="IPR018114">
    <property type="entry name" value="TRYPSIN_HIS"/>
</dbReference>
<dbReference type="Gene3D" id="2.40.10.10">
    <property type="entry name" value="Trypsin-like serine proteases"/>
    <property type="match status" value="1"/>
</dbReference>
<name>A0AAU9XIP3_9CNID</name>
<dbReference type="Proteomes" id="UP001159428">
    <property type="component" value="Unassembled WGS sequence"/>
</dbReference>
<evidence type="ECO:0000256" key="3">
    <source>
        <dbReference type="ARBA" id="ARBA00022825"/>
    </source>
</evidence>
<dbReference type="AlphaFoldDB" id="A0AAU9XIP3"/>
<reference evidence="6 7" key="1">
    <citation type="submission" date="2022-05" db="EMBL/GenBank/DDBJ databases">
        <authorList>
            <consortium name="Genoscope - CEA"/>
            <person name="William W."/>
        </authorList>
    </citation>
    <scope>NUCLEOTIDE SEQUENCE [LARGE SCALE GENOMIC DNA]</scope>
</reference>
<evidence type="ECO:0000256" key="4">
    <source>
        <dbReference type="ARBA" id="ARBA00023157"/>
    </source>
</evidence>
<gene>
    <name evidence="6" type="ORF">PMEA_00024331</name>
</gene>
<dbReference type="InterPro" id="IPR001254">
    <property type="entry name" value="Trypsin_dom"/>
</dbReference>
<organism evidence="6 7">
    <name type="scientific">Pocillopora meandrina</name>
    <dbReference type="NCBI Taxonomy" id="46732"/>
    <lineage>
        <taxon>Eukaryota</taxon>
        <taxon>Metazoa</taxon>
        <taxon>Cnidaria</taxon>
        <taxon>Anthozoa</taxon>
        <taxon>Hexacorallia</taxon>
        <taxon>Scleractinia</taxon>
        <taxon>Astrocoeniina</taxon>
        <taxon>Pocilloporidae</taxon>
        <taxon>Pocillopora</taxon>
    </lineage>
</organism>
<keyword evidence="1" id="KW-0645">Protease</keyword>
<accession>A0AAU9XIP3</accession>
<dbReference type="SUPFAM" id="SSF50494">
    <property type="entry name" value="Trypsin-like serine proteases"/>
    <property type="match status" value="1"/>
</dbReference>
<keyword evidence="7" id="KW-1185">Reference proteome</keyword>
<evidence type="ECO:0000313" key="6">
    <source>
        <dbReference type="EMBL" id="CAH3149501.1"/>
    </source>
</evidence>
<dbReference type="SMART" id="SM00020">
    <property type="entry name" value="Tryp_SPc"/>
    <property type="match status" value="1"/>
</dbReference>
<dbReference type="CDD" id="cd00190">
    <property type="entry name" value="Tryp_SPc"/>
    <property type="match status" value="1"/>
</dbReference>
<proteinExistence type="predicted"/>
<keyword evidence="3" id="KW-0720">Serine protease</keyword>
<dbReference type="PROSITE" id="PS00134">
    <property type="entry name" value="TRYPSIN_HIS"/>
    <property type="match status" value="1"/>
</dbReference>
<dbReference type="EMBL" id="CALNXJ010000046">
    <property type="protein sequence ID" value="CAH3149501.1"/>
    <property type="molecule type" value="Genomic_DNA"/>
</dbReference>
<evidence type="ECO:0000256" key="1">
    <source>
        <dbReference type="ARBA" id="ARBA00022670"/>
    </source>
</evidence>
<feature type="non-terminal residue" evidence="6">
    <location>
        <position position="249"/>
    </location>
</feature>
<dbReference type="Pfam" id="PF00089">
    <property type="entry name" value="Trypsin"/>
    <property type="match status" value="1"/>
</dbReference>
<dbReference type="GO" id="GO:0004252">
    <property type="term" value="F:serine-type endopeptidase activity"/>
    <property type="evidence" value="ECO:0007669"/>
    <property type="project" value="InterPro"/>
</dbReference>